<keyword evidence="2" id="KW-0472">Membrane</keyword>
<keyword evidence="4" id="KW-1185">Reference proteome</keyword>
<reference evidence="3" key="1">
    <citation type="submission" date="2016-04" db="EMBL/GenBank/DDBJ databases">
        <title>Complete genome sequence of maize bushy stunt phytoplasma M3.</title>
        <authorList>
            <person name="Orlovskis Z."/>
            <person name="Canale M.C."/>
            <person name="Haryono M."/>
            <person name="Lopes J.R.S."/>
            <person name="Kuo C.-H."/>
            <person name="Hogenhout S.A."/>
        </authorList>
    </citation>
    <scope>NUCLEOTIDE SEQUENCE [LARGE SCALE GENOMIC DNA]</scope>
    <source>
        <strain evidence="3">M3</strain>
    </source>
</reference>
<evidence type="ECO:0000256" key="1">
    <source>
        <dbReference type="SAM" id="MobiDB-lite"/>
    </source>
</evidence>
<evidence type="ECO:0000313" key="3">
    <source>
        <dbReference type="EMBL" id="AOF54641.1"/>
    </source>
</evidence>
<sequence length="73" mass="8754">MNFFKKYWIAILIITILVISFIIGIFEGIQEYKQEQKTSSNYHKELDNNKKPNHQPRTKHELEIPKPKIQITQ</sequence>
<protein>
    <submittedName>
        <fullName evidence="3">Effector</fullName>
    </submittedName>
</protein>
<evidence type="ECO:0000256" key="2">
    <source>
        <dbReference type="SAM" id="Phobius"/>
    </source>
</evidence>
<dbReference type="Proteomes" id="UP000224287">
    <property type="component" value="Chromosome"/>
</dbReference>
<proteinExistence type="predicted"/>
<organism evidence="3 4">
    <name type="scientific">Maize bushy stunt phytoplasma</name>
    <dbReference type="NCBI Taxonomy" id="202462"/>
    <lineage>
        <taxon>Bacteria</taxon>
        <taxon>Bacillati</taxon>
        <taxon>Mycoplasmatota</taxon>
        <taxon>Mollicutes</taxon>
        <taxon>Acholeplasmatales</taxon>
        <taxon>Acholeplasmataceae</taxon>
        <taxon>Candidatus Phytoplasma</taxon>
        <taxon>16SrI (Aster yellows group)</taxon>
    </lineage>
</organism>
<evidence type="ECO:0000313" key="4">
    <source>
        <dbReference type="Proteomes" id="UP000224287"/>
    </source>
</evidence>
<accession>A0ABM6DM14</accession>
<gene>
    <name evidence="3" type="ORF">MBSPM3_v1c1070</name>
</gene>
<feature type="transmembrane region" description="Helical" evidence="2">
    <location>
        <begin position="7"/>
        <end position="26"/>
    </location>
</feature>
<dbReference type="EMBL" id="CP015149">
    <property type="protein sequence ID" value="AOF54641.1"/>
    <property type="molecule type" value="Genomic_DNA"/>
</dbReference>
<feature type="compositionally biased region" description="Basic and acidic residues" evidence="1">
    <location>
        <begin position="37"/>
        <end position="50"/>
    </location>
</feature>
<feature type="region of interest" description="Disordered" evidence="1">
    <location>
        <begin position="37"/>
        <end position="73"/>
    </location>
</feature>
<dbReference type="RefSeq" id="WP_069028077.1">
    <property type="nucleotide sequence ID" value="NZ_CP015149.1"/>
</dbReference>
<keyword evidence="2" id="KW-1133">Transmembrane helix</keyword>
<keyword evidence="2" id="KW-0812">Transmembrane</keyword>
<name>A0ABM6DM14_9MOLU</name>